<dbReference type="GO" id="GO:0007399">
    <property type="term" value="P:nervous system development"/>
    <property type="evidence" value="ECO:0007669"/>
    <property type="project" value="UniProtKB-ARBA"/>
</dbReference>
<dbReference type="STRING" id="32473.ENSXCOP00000023424"/>
<dbReference type="InterPro" id="IPR014756">
    <property type="entry name" value="Ig_E-set"/>
</dbReference>
<dbReference type="GO" id="GO:0030036">
    <property type="term" value="P:actin cytoskeleton organization"/>
    <property type="evidence" value="ECO:0007669"/>
    <property type="project" value="InterPro"/>
</dbReference>
<dbReference type="PANTHER" id="PTHR38537:SF7">
    <property type="entry name" value="FILAMIN-B"/>
    <property type="match status" value="1"/>
</dbReference>
<evidence type="ECO:0000256" key="3">
    <source>
        <dbReference type="PROSITE-ProRule" id="PRU00087"/>
    </source>
</evidence>
<dbReference type="Gene3D" id="2.60.40.10">
    <property type="entry name" value="Immunoglobulins"/>
    <property type="match status" value="2"/>
</dbReference>
<feature type="repeat" description="Filamin" evidence="3">
    <location>
        <begin position="1"/>
        <end position="84"/>
    </location>
</feature>
<dbReference type="Ensembl" id="ENSXCOT00000023705.1">
    <property type="protein sequence ID" value="ENSXCOP00000023424.1"/>
    <property type="gene ID" value="ENSXCOG00000017489.1"/>
</dbReference>
<keyword evidence="2" id="KW-0677">Repeat</keyword>
<evidence type="ECO:0000313" key="4">
    <source>
        <dbReference type="Ensembl" id="ENSXCOP00000023424.1"/>
    </source>
</evidence>
<dbReference type="AlphaFoldDB" id="A0A3B5MV74"/>
<protein>
    <submittedName>
        <fullName evidence="4">Uncharacterized protein</fullName>
    </submittedName>
</protein>
<dbReference type="Pfam" id="PF00630">
    <property type="entry name" value="Filamin"/>
    <property type="match status" value="2"/>
</dbReference>
<evidence type="ECO:0000313" key="5">
    <source>
        <dbReference type="Proteomes" id="UP000261380"/>
    </source>
</evidence>
<dbReference type="Proteomes" id="UP000261380">
    <property type="component" value="Unplaced"/>
</dbReference>
<dbReference type="PROSITE" id="PS50194">
    <property type="entry name" value="FILAMIN_REPEAT"/>
    <property type="match status" value="2"/>
</dbReference>
<dbReference type="InterPro" id="IPR013783">
    <property type="entry name" value="Ig-like_fold"/>
</dbReference>
<accession>A0A3B5MV74</accession>
<dbReference type="FunFam" id="2.60.40.10:FF:000007">
    <property type="entry name" value="Filamin-B isoform C"/>
    <property type="match status" value="1"/>
</dbReference>
<organism evidence="4 5">
    <name type="scientific">Xiphophorus couchianus</name>
    <name type="common">Monterrey platyfish</name>
    <dbReference type="NCBI Taxonomy" id="32473"/>
    <lineage>
        <taxon>Eukaryota</taxon>
        <taxon>Metazoa</taxon>
        <taxon>Chordata</taxon>
        <taxon>Craniata</taxon>
        <taxon>Vertebrata</taxon>
        <taxon>Euteleostomi</taxon>
        <taxon>Actinopterygii</taxon>
        <taxon>Neopterygii</taxon>
        <taxon>Teleostei</taxon>
        <taxon>Neoteleostei</taxon>
        <taxon>Acanthomorphata</taxon>
        <taxon>Ovalentaria</taxon>
        <taxon>Atherinomorphae</taxon>
        <taxon>Cyprinodontiformes</taxon>
        <taxon>Poeciliidae</taxon>
        <taxon>Poeciliinae</taxon>
        <taxon>Xiphophorus</taxon>
    </lineage>
</organism>
<keyword evidence="5" id="KW-1185">Reference proteome</keyword>
<dbReference type="FunFam" id="2.60.40.10:FF:000140">
    <property type="entry name" value="FiLamiN (Actin binding protein) homolog"/>
    <property type="match status" value="1"/>
</dbReference>
<dbReference type="PANTHER" id="PTHR38537">
    <property type="entry name" value="JITTERBUG, ISOFORM N"/>
    <property type="match status" value="1"/>
</dbReference>
<dbReference type="InterPro" id="IPR044801">
    <property type="entry name" value="Filamin"/>
</dbReference>
<dbReference type="InterPro" id="IPR001298">
    <property type="entry name" value="Filamin/ABP280_rpt"/>
</dbReference>
<dbReference type="SUPFAM" id="SSF81296">
    <property type="entry name" value="E set domains"/>
    <property type="match status" value="2"/>
</dbReference>
<sequence length="240" mass="25425">MAWGPGLKGGIVGKPATFVVESIGTDVGVLGFAIEGPSQAKIECEDKNDGSCDVRYWPTEAGEYAVHVTCDEEDIELSPFMAHIVPDNNTNHPEKVGETKYTDYLLTISDFRLKLVAFGPGLKGGLVGDPAEFTIDTKGAGTGGLGLTVEGPTEAKIECSDNGDGTCSVSYLPTEPGDYLVNILFENVHIPGSPFRADIQMPFDPSKVVASGSGLKKAKVRLFCCFYCSAILSSSSFSPN</sequence>
<comment type="similarity">
    <text evidence="1">Belongs to the filamin family.</text>
</comment>
<feature type="repeat" description="Filamin" evidence="3">
    <location>
        <begin position="114"/>
        <end position="199"/>
    </location>
</feature>
<evidence type="ECO:0000256" key="1">
    <source>
        <dbReference type="ARBA" id="ARBA00009238"/>
    </source>
</evidence>
<dbReference type="SMART" id="SM00557">
    <property type="entry name" value="IG_FLMN"/>
    <property type="match status" value="2"/>
</dbReference>
<reference evidence="4" key="1">
    <citation type="submission" date="2025-08" db="UniProtKB">
        <authorList>
            <consortium name="Ensembl"/>
        </authorList>
    </citation>
    <scope>IDENTIFICATION</scope>
</reference>
<dbReference type="GeneTree" id="ENSGT00940000156286"/>
<dbReference type="GO" id="GO:0051015">
    <property type="term" value="F:actin filament binding"/>
    <property type="evidence" value="ECO:0007669"/>
    <property type="project" value="InterPro"/>
</dbReference>
<evidence type="ECO:0000256" key="2">
    <source>
        <dbReference type="ARBA" id="ARBA00022737"/>
    </source>
</evidence>
<proteinExistence type="inferred from homology"/>
<reference evidence="4" key="2">
    <citation type="submission" date="2025-09" db="UniProtKB">
        <authorList>
            <consortium name="Ensembl"/>
        </authorList>
    </citation>
    <scope>IDENTIFICATION</scope>
</reference>
<name>A0A3B5MV74_9TELE</name>
<dbReference type="InterPro" id="IPR017868">
    <property type="entry name" value="Filamin/ABP280_repeat-like"/>
</dbReference>